<protein>
    <submittedName>
        <fullName evidence="4">Uncharacterized protein</fullName>
    </submittedName>
</protein>
<proteinExistence type="predicted"/>
<evidence type="ECO:0000313" key="4">
    <source>
        <dbReference type="EMBL" id="CAE0820647.1"/>
    </source>
</evidence>
<dbReference type="EMBL" id="HBJA01091441">
    <property type="protein sequence ID" value="CAE0820647.1"/>
    <property type="molecule type" value="Transcribed_RNA"/>
</dbReference>
<evidence type="ECO:0000256" key="3">
    <source>
        <dbReference type="SAM" id="SignalP"/>
    </source>
</evidence>
<evidence type="ECO:0000256" key="2">
    <source>
        <dbReference type="SAM" id="Phobius"/>
    </source>
</evidence>
<gene>
    <name evidence="4" type="ORF">EGYM00163_LOCUS31819</name>
</gene>
<keyword evidence="2" id="KW-0472">Membrane</keyword>
<keyword evidence="2" id="KW-0812">Transmembrane</keyword>
<keyword evidence="2" id="KW-1133">Transmembrane helix</keyword>
<name>A0A7S4LCN8_9EUGL</name>
<feature type="signal peptide" evidence="3">
    <location>
        <begin position="1"/>
        <end position="18"/>
    </location>
</feature>
<feature type="region of interest" description="Disordered" evidence="1">
    <location>
        <begin position="831"/>
        <end position="851"/>
    </location>
</feature>
<sequence>MALAHMFLAIFTYSATCALHPAEHVYQQLAATQVMIEAVVSNGTQEVNVVFPSPSNSNVLCQSIATPVPHATLSMLVEAQGTIWGRNSTTPIGCWDPARQCFSACAAPTTHCLALRPRWTATACGLDALLLRPSQHHGSILHRLDALLHTRQQLRRAVQGLYYVVLQVAKSADEGTISFEHLQRMGALISLQADPVVSFMATAWASSIRSVLNVLGHLDGLATALQDISGAWHKTRALVVEGRAAAGSLPDVAVLFKKVTDVVKGHMQESDACVDIVLLSFVHCIAMQLLTTIGLTIYLPSTSTDHVGTEYLQNVISIYLQTLHRPASNAFFKTLSHALSALKRRPLGAAGKCYKALGAHILGLSKYFDPEAQGAADPLAAGVPWGLTGCVLMTVPFVYAAEVGMQDIWPLADLDFEEVQEAQGYTMFGNLSGYLVQRPLHVLSRSTSSIRSQMAFHWKGPMNSVLNLSTLLQGPASPAPHAHISGSPGHRRILTDVERSASAVPPEPQPQPQPQPEADGGDAPLKPHPCTTCTASDPNARLPNCSAGQYRFLPRHGRYTCATCQTMGQYCPGDNLLHVCLKPRTAHWQSPTAVPEGGYTSAAECRFRCRDGEYRVGPACQSVPRGHYSTDGSDALGPCTYPPALVPANLPHPQRFAVFTGPATNRSASSCPAVLTAGAAWAVAPAETLPDPLALCAAPAFTAALWLRVDAPALAEVVGDPPGGPMDADDQGLADNAPAANVFNLLSYNPSGDGWIWSLIIGGTRNAPLTLSSNTTWAYFSFKALDGEMYRSAEFLLPLETWTKLGLQTDGKQRMLMFLVDRRIISTHWWTPPGTSNNPSPSPSSSPSPGTQPYVSANTVCMSGPHHNHSLTLLGACWDAFARRLGPTYRQWHLRALVDDVALWPHALPLLLSMPTATADCESPATADAGLALGVPACLATAVVALLQSPACGHAVQGPYGPVYTSAPCLSSAAAALAWPRAIRFSAPDDSPIPNGTTLISGAVVRIAVTVQVDGTLQTPQMSLLCGCRGRLLHTSINGMCNFTRVSKGFEVQFRSSVAGGHNCWVHVSGAFGLDEIVNYTVLPCAPVVDPHLIFPRNGSLLDVQLPEPFWIEEYRLSAPNAFSQAVQGAVRWQYVLHHTDNKADRIAAPSAAHAITTVNSSLRLLVIAGDVLFIRALCDGFFHPSSFLKVQYPLMPSASPSPSLEMNSGQSGVFSQFWSLLWLEQLEQHQRWWILGSIAVFASALAVCGFAVMFRCCCGRQSKPGSLGEAMNCRPPVCDSLGSLTVGQDDQAPQTLNCVGTAAASAIADTDWLREWVDTSASECTRTSSMFRPPDWQRAAQREEYLAHQKAQQAHERAMERLWQAYQERARAQGSTQVSDWPLWSETMLG</sequence>
<feature type="chain" id="PRO_5030605912" evidence="3">
    <location>
        <begin position="19"/>
        <end position="1391"/>
    </location>
</feature>
<accession>A0A7S4LCN8</accession>
<feature type="region of interest" description="Disordered" evidence="1">
    <location>
        <begin position="500"/>
        <end position="533"/>
    </location>
</feature>
<keyword evidence="3" id="KW-0732">Signal</keyword>
<organism evidence="4">
    <name type="scientific">Eutreptiella gymnastica</name>
    <dbReference type="NCBI Taxonomy" id="73025"/>
    <lineage>
        <taxon>Eukaryota</taxon>
        <taxon>Discoba</taxon>
        <taxon>Euglenozoa</taxon>
        <taxon>Euglenida</taxon>
        <taxon>Spirocuta</taxon>
        <taxon>Euglenophyceae</taxon>
        <taxon>Eutreptiales</taxon>
        <taxon>Eutreptiaceae</taxon>
        <taxon>Eutreptiella</taxon>
    </lineage>
</organism>
<evidence type="ECO:0000256" key="1">
    <source>
        <dbReference type="SAM" id="MobiDB-lite"/>
    </source>
</evidence>
<feature type="compositionally biased region" description="Pro residues" evidence="1">
    <location>
        <begin position="505"/>
        <end position="515"/>
    </location>
</feature>
<feature type="transmembrane region" description="Helical" evidence="2">
    <location>
        <begin position="1233"/>
        <end position="1255"/>
    </location>
</feature>
<reference evidence="4" key="1">
    <citation type="submission" date="2021-01" db="EMBL/GenBank/DDBJ databases">
        <authorList>
            <person name="Corre E."/>
            <person name="Pelletier E."/>
            <person name="Niang G."/>
            <person name="Scheremetjew M."/>
            <person name="Finn R."/>
            <person name="Kale V."/>
            <person name="Holt S."/>
            <person name="Cochrane G."/>
            <person name="Meng A."/>
            <person name="Brown T."/>
            <person name="Cohen L."/>
        </authorList>
    </citation>
    <scope>NUCLEOTIDE SEQUENCE</scope>
    <source>
        <strain evidence="4">CCMP1594</strain>
    </source>
</reference>